<sequence>MKRCHFTRKYCKVLGHATSGCPLVPPKAGVVEKGTKVVVDEGTRSWANEDTRLGPIVAIASSVRVERFDPMHTELAGNSNGWEIVGRKGQGLNQPHIDRGATARAGSVHPETLRGVGGIGRPSHAVASHIGLSRLESMVENPDSTNVVVEEIVLPIALGAATRTSKGDGQPRAFTRVTNQSGGVKTRSGSRRVPTTATPIC</sequence>
<name>A0AAV1SXL2_9ROSI</name>
<evidence type="ECO:0000256" key="1">
    <source>
        <dbReference type="SAM" id="MobiDB-lite"/>
    </source>
</evidence>
<dbReference type="EMBL" id="CAWUPB010001198">
    <property type="protein sequence ID" value="CAK7357285.1"/>
    <property type="molecule type" value="Genomic_DNA"/>
</dbReference>
<comment type="caution">
    <text evidence="2">The sequence shown here is derived from an EMBL/GenBank/DDBJ whole genome shotgun (WGS) entry which is preliminary data.</text>
</comment>
<keyword evidence="3" id="KW-1185">Reference proteome</keyword>
<gene>
    <name evidence="2" type="ORF">DCAF_LOCUS27571</name>
</gene>
<protein>
    <submittedName>
        <fullName evidence="2">Uncharacterized protein</fullName>
    </submittedName>
</protein>
<evidence type="ECO:0000313" key="3">
    <source>
        <dbReference type="Proteomes" id="UP001314170"/>
    </source>
</evidence>
<evidence type="ECO:0000313" key="2">
    <source>
        <dbReference type="EMBL" id="CAK7357285.1"/>
    </source>
</evidence>
<reference evidence="2 3" key="1">
    <citation type="submission" date="2024-01" db="EMBL/GenBank/DDBJ databases">
        <authorList>
            <person name="Waweru B."/>
        </authorList>
    </citation>
    <scope>NUCLEOTIDE SEQUENCE [LARGE SCALE GENOMIC DNA]</scope>
</reference>
<proteinExistence type="predicted"/>
<dbReference type="AlphaFoldDB" id="A0AAV1SXL2"/>
<organism evidence="2 3">
    <name type="scientific">Dovyalis caffra</name>
    <dbReference type="NCBI Taxonomy" id="77055"/>
    <lineage>
        <taxon>Eukaryota</taxon>
        <taxon>Viridiplantae</taxon>
        <taxon>Streptophyta</taxon>
        <taxon>Embryophyta</taxon>
        <taxon>Tracheophyta</taxon>
        <taxon>Spermatophyta</taxon>
        <taxon>Magnoliopsida</taxon>
        <taxon>eudicotyledons</taxon>
        <taxon>Gunneridae</taxon>
        <taxon>Pentapetalae</taxon>
        <taxon>rosids</taxon>
        <taxon>fabids</taxon>
        <taxon>Malpighiales</taxon>
        <taxon>Salicaceae</taxon>
        <taxon>Flacourtieae</taxon>
        <taxon>Dovyalis</taxon>
    </lineage>
</organism>
<feature type="region of interest" description="Disordered" evidence="1">
    <location>
        <begin position="162"/>
        <end position="201"/>
    </location>
</feature>
<accession>A0AAV1SXL2</accession>
<dbReference type="Proteomes" id="UP001314170">
    <property type="component" value="Unassembled WGS sequence"/>
</dbReference>